<feature type="non-terminal residue" evidence="1">
    <location>
        <position position="29"/>
    </location>
</feature>
<reference evidence="1" key="1">
    <citation type="submission" date="2021-02" db="EMBL/GenBank/DDBJ databases">
        <authorList>
            <person name="Nowell W R."/>
        </authorList>
    </citation>
    <scope>NUCLEOTIDE SEQUENCE</scope>
</reference>
<sequence length="29" mass="3454">MRKIMNKAKVMSWYQWTTVGGRVVKKTIL</sequence>
<dbReference type="Proteomes" id="UP000663873">
    <property type="component" value="Unassembled WGS sequence"/>
</dbReference>
<protein>
    <submittedName>
        <fullName evidence="1">Uncharacterized protein</fullName>
    </submittedName>
</protein>
<gene>
    <name evidence="1" type="ORF">UJA718_LOCUS38546</name>
</gene>
<comment type="caution">
    <text evidence="1">The sequence shown here is derived from an EMBL/GenBank/DDBJ whole genome shotgun (WGS) entry which is preliminary data.</text>
</comment>
<dbReference type="AlphaFoldDB" id="A0A821L1P3"/>
<name>A0A821L1P3_9BILA</name>
<keyword evidence="2" id="KW-1185">Reference proteome</keyword>
<organism evidence="1 2">
    <name type="scientific">Rotaria socialis</name>
    <dbReference type="NCBI Taxonomy" id="392032"/>
    <lineage>
        <taxon>Eukaryota</taxon>
        <taxon>Metazoa</taxon>
        <taxon>Spiralia</taxon>
        <taxon>Gnathifera</taxon>
        <taxon>Rotifera</taxon>
        <taxon>Eurotatoria</taxon>
        <taxon>Bdelloidea</taxon>
        <taxon>Philodinida</taxon>
        <taxon>Philodinidae</taxon>
        <taxon>Rotaria</taxon>
    </lineage>
</organism>
<evidence type="ECO:0000313" key="2">
    <source>
        <dbReference type="Proteomes" id="UP000663873"/>
    </source>
</evidence>
<accession>A0A821L1P3</accession>
<evidence type="ECO:0000313" key="1">
    <source>
        <dbReference type="EMBL" id="CAF4744101.1"/>
    </source>
</evidence>
<dbReference type="EMBL" id="CAJOBP010039626">
    <property type="protein sequence ID" value="CAF4744101.1"/>
    <property type="molecule type" value="Genomic_DNA"/>
</dbReference>
<proteinExistence type="predicted"/>